<sequence length="262" mass="29499">KTALEQMLNAEYLFAKDPDHLPYAEAMLKAAVAGGCKKTASWIANLVFQTNNAAEKPSLRTYVLLKDSYAALGEFDKALAACRCAAKLKPEDGELADEFKRLSAELTVARGKYDRDGDFRQSIKDRESQEKLQAQDRVVKTEDYRILAVEDARKAFAQDANLPKNIFNLAETLSDLQNDKGENEAIELLESAYKTKSDFSFRQRAGRLRIKQLKRKIREAKTALETNPADAQAESRLSELSAQLNKTELEHCRLCVENYPTD</sequence>
<dbReference type="InterPro" id="IPR019734">
    <property type="entry name" value="TPR_rpt"/>
</dbReference>
<feature type="non-terminal residue" evidence="1">
    <location>
        <position position="262"/>
    </location>
</feature>
<feature type="non-terminal residue" evidence="1">
    <location>
        <position position="1"/>
    </location>
</feature>
<dbReference type="InterPro" id="IPR011990">
    <property type="entry name" value="TPR-like_helical_dom_sf"/>
</dbReference>
<dbReference type="PROSITE" id="PS50005">
    <property type="entry name" value="TPR"/>
    <property type="match status" value="1"/>
</dbReference>
<comment type="caution">
    <text evidence="1">The sequence shown here is derived from an EMBL/GenBank/DDBJ whole genome shotgun (WGS) entry which is preliminary data.</text>
</comment>
<name>X0WUN6_9ZZZZ</name>
<dbReference type="Gene3D" id="1.25.40.10">
    <property type="entry name" value="Tetratricopeptide repeat domain"/>
    <property type="match status" value="1"/>
</dbReference>
<dbReference type="AlphaFoldDB" id="X0WUN6"/>
<accession>X0WUN6</accession>
<reference evidence="1" key="1">
    <citation type="journal article" date="2014" name="Front. Microbiol.">
        <title>High frequency of phylogenetically diverse reductive dehalogenase-homologous genes in deep subseafloor sedimentary metagenomes.</title>
        <authorList>
            <person name="Kawai M."/>
            <person name="Futagami T."/>
            <person name="Toyoda A."/>
            <person name="Takaki Y."/>
            <person name="Nishi S."/>
            <person name="Hori S."/>
            <person name="Arai W."/>
            <person name="Tsubouchi T."/>
            <person name="Morono Y."/>
            <person name="Uchiyama I."/>
            <person name="Ito T."/>
            <person name="Fujiyama A."/>
            <person name="Inagaki F."/>
            <person name="Takami H."/>
        </authorList>
    </citation>
    <scope>NUCLEOTIDE SEQUENCE</scope>
    <source>
        <strain evidence="1">Expedition CK06-06</strain>
    </source>
</reference>
<dbReference type="EMBL" id="BARS01031226">
    <property type="protein sequence ID" value="GAG28193.1"/>
    <property type="molecule type" value="Genomic_DNA"/>
</dbReference>
<proteinExistence type="predicted"/>
<gene>
    <name evidence="1" type="ORF">S01H1_48617</name>
</gene>
<evidence type="ECO:0000313" key="1">
    <source>
        <dbReference type="EMBL" id="GAG28193.1"/>
    </source>
</evidence>
<protein>
    <submittedName>
        <fullName evidence="1">Uncharacterized protein</fullName>
    </submittedName>
</protein>
<organism evidence="1">
    <name type="scientific">marine sediment metagenome</name>
    <dbReference type="NCBI Taxonomy" id="412755"/>
    <lineage>
        <taxon>unclassified sequences</taxon>
        <taxon>metagenomes</taxon>
        <taxon>ecological metagenomes</taxon>
    </lineage>
</organism>
<dbReference type="SUPFAM" id="SSF48452">
    <property type="entry name" value="TPR-like"/>
    <property type="match status" value="1"/>
</dbReference>